<reference evidence="2" key="1">
    <citation type="journal article" date="2019" name="bioRxiv">
        <title>The Genome of the Zebra Mussel, Dreissena polymorpha: A Resource for Invasive Species Research.</title>
        <authorList>
            <person name="McCartney M.A."/>
            <person name="Auch B."/>
            <person name="Kono T."/>
            <person name="Mallez S."/>
            <person name="Zhang Y."/>
            <person name="Obille A."/>
            <person name="Becker A."/>
            <person name="Abrahante J.E."/>
            <person name="Garbe J."/>
            <person name="Badalamenti J.P."/>
            <person name="Herman A."/>
            <person name="Mangelson H."/>
            <person name="Liachko I."/>
            <person name="Sullivan S."/>
            <person name="Sone E.D."/>
            <person name="Koren S."/>
            <person name="Silverstein K.A.T."/>
            <person name="Beckman K.B."/>
            <person name="Gohl D.M."/>
        </authorList>
    </citation>
    <scope>NUCLEOTIDE SEQUENCE</scope>
    <source>
        <strain evidence="2">Duluth1</strain>
        <tissue evidence="2">Whole animal</tissue>
    </source>
</reference>
<reference evidence="2" key="2">
    <citation type="submission" date="2020-11" db="EMBL/GenBank/DDBJ databases">
        <authorList>
            <person name="McCartney M.A."/>
            <person name="Auch B."/>
            <person name="Kono T."/>
            <person name="Mallez S."/>
            <person name="Becker A."/>
            <person name="Gohl D.M."/>
            <person name="Silverstein K.A.T."/>
            <person name="Koren S."/>
            <person name="Bechman K.B."/>
            <person name="Herman A."/>
            <person name="Abrahante J.E."/>
            <person name="Garbe J."/>
        </authorList>
    </citation>
    <scope>NUCLEOTIDE SEQUENCE</scope>
    <source>
        <strain evidence="2">Duluth1</strain>
        <tissue evidence="2">Whole animal</tissue>
    </source>
</reference>
<dbReference type="EMBL" id="JAIWYP010000004">
    <property type="protein sequence ID" value="KAH3836266.1"/>
    <property type="molecule type" value="Genomic_DNA"/>
</dbReference>
<comment type="caution">
    <text evidence="2">The sequence shown here is derived from an EMBL/GenBank/DDBJ whole genome shotgun (WGS) entry which is preliminary data.</text>
</comment>
<organism evidence="2 3">
    <name type="scientific">Dreissena polymorpha</name>
    <name type="common">Zebra mussel</name>
    <name type="synonym">Mytilus polymorpha</name>
    <dbReference type="NCBI Taxonomy" id="45954"/>
    <lineage>
        <taxon>Eukaryota</taxon>
        <taxon>Metazoa</taxon>
        <taxon>Spiralia</taxon>
        <taxon>Lophotrochozoa</taxon>
        <taxon>Mollusca</taxon>
        <taxon>Bivalvia</taxon>
        <taxon>Autobranchia</taxon>
        <taxon>Heteroconchia</taxon>
        <taxon>Euheterodonta</taxon>
        <taxon>Imparidentia</taxon>
        <taxon>Neoheterodontei</taxon>
        <taxon>Myida</taxon>
        <taxon>Dreissenoidea</taxon>
        <taxon>Dreissenidae</taxon>
        <taxon>Dreissena</taxon>
    </lineage>
</organism>
<name>A0A9D4QM60_DREPO</name>
<evidence type="ECO:0000313" key="2">
    <source>
        <dbReference type="EMBL" id="KAH3836266.1"/>
    </source>
</evidence>
<gene>
    <name evidence="2" type="ORF">DPMN_109636</name>
</gene>
<accession>A0A9D4QM60</accession>
<keyword evidence="3" id="KW-1185">Reference proteome</keyword>
<sequence length="88" mass="9435">MPLLDENSDSSGSSNEDHDLTFNQAVCSHGADLLQSTGMMYAEPISTPIISQLKMSVCKDIWKNNCGHGPSPTIGNVWPGHPIHTTNG</sequence>
<evidence type="ECO:0000313" key="3">
    <source>
        <dbReference type="Proteomes" id="UP000828390"/>
    </source>
</evidence>
<protein>
    <submittedName>
        <fullName evidence="2">Uncharacterized protein</fullName>
    </submittedName>
</protein>
<dbReference type="AlphaFoldDB" id="A0A9D4QM60"/>
<evidence type="ECO:0000256" key="1">
    <source>
        <dbReference type="SAM" id="MobiDB-lite"/>
    </source>
</evidence>
<dbReference type="Proteomes" id="UP000828390">
    <property type="component" value="Unassembled WGS sequence"/>
</dbReference>
<feature type="region of interest" description="Disordered" evidence="1">
    <location>
        <begin position="1"/>
        <end position="21"/>
    </location>
</feature>
<proteinExistence type="predicted"/>